<accession>A0A5E4ZKP7</accession>
<keyword evidence="2" id="KW-1185">Reference proteome</keyword>
<protein>
    <submittedName>
        <fullName evidence="1">Uncharacterized protein</fullName>
    </submittedName>
</protein>
<dbReference type="EMBL" id="CABPSP010000001">
    <property type="protein sequence ID" value="VVE61536.1"/>
    <property type="molecule type" value="Genomic_DNA"/>
</dbReference>
<dbReference type="Proteomes" id="UP000383122">
    <property type="component" value="Unassembled WGS sequence"/>
</dbReference>
<evidence type="ECO:0000313" key="2">
    <source>
        <dbReference type="Proteomes" id="UP000383122"/>
    </source>
</evidence>
<gene>
    <name evidence="1" type="ORF">PAN31117_00610</name>
</gene>
<name>A0A5E4ZKP7_9BURK</name>
<evidence type="ECO:0000313" key="1">
    <source>
        <dbReference type="EMBL" id="VVE61536.1"/>
    </source>
</evidence>
<sequence>MPGRRGSCNPSYGGQWAFSWCECIGCDLIRIPIRELYKPTPGWEILHAHQHAVAPWRVEAVDHAEEHIASKTARLVEQLLDLADNLVQLGATVGVEANVDDVLKFSRGEIAANWWHRYPQLSRLIGRVMWDLRYEELKITDHLELSRYFENPREYEPKGGWRFSTFANMD</sequence>
<dbReference type="AlphaFoldDB" id="A0A5E4ZKP7"/>
<proteinExistence type="predicted"/>
<reference evidence="1 2" key="1">
    <citation type="submission" date="2019-08" db="EMBL/GenBank/DDBJ databases">
        <authorList>
            <person name="Peeters C."/>
        </authorList>
    </citation>
    <scope>NUCLEOTIDE SEQUENCE [LARGE SCALE GENOMIC DNA]</scope>
    <source>
        <strain evidence="1 2">LMG 31117</strain>
    </source>
</reference>
<organism evidence="1 2">
    <name type="scientific">Pandoraea anapnoica</name>
    <dbReference type="NCBI Taxonomy" id="2508301"/>
    <lineage>
        <taxon>Bacteria</taxon>
        <taxon>Pseudomonadati</taxon>
        <taxon>Pseudomonadota</taxon>
        <taxon>Betaproteobacteria</taxon>
        <taxon>Burkholderiales</taxon>
        <taxon>Burkholderiaceae</taxon>
        <taxon>Pandoraea</taxon>
    </lineage>
</organism>